<dbReference type="RefSeq" id="WP_133638762.1">
    <property type="nucleotide sequence ID" value="NZ_SNZV01000001.1"/>
</dbReference>
<sequence length="215" mass="24127">MTTEDITNLVEFELKNQEFGVTEQILEIHSPALLENKLQIANVAFKGDAVSVFIPIEGEHFYLVFYIDTEKREITGISTEPYISVYFKATSKELSASELNGYTNLELSESWNKGDKKPSERAFYSVSGIIIEPNTKPNDFETKFKELISELKKDKAGVQQLAKFADGYIQVVMDFHNGNGILGGPNLNEANIRDLNDLGLSIDFAFYASGRSYKS</sequence>
<protein>
    <submittedName>
        <fullName evidence="1">Uncharacterized protein DUF4279</fullName>
    </submittedName>
</protein>
<proteinExistence type="predicted"/>
<gene>
    <name evidence="1" type="ORF">B0I21_101528</name>
</gene>
<organism evidence="1 2">
    <name type="scientific">Sphingobacterium paludis</name>
    <dbReference type="NCBI Taxonomy" id="1476465"/>
    <lineage>
        <taxon>Bacteria</taxon>
        <taxon>Pseudomonadati</taxon>
        <taxon>Bacteroidota</taxon>
        <taxon>Sphingobacteriia</taxon>
        <taxon>Sphingobacteriales</taxon>
        <taxon>Sphingobacteriaceae</taxon>
        <taxon>Sphingobacterium</taxon>
    </lineage>
</organism>
<keyword evidence="2" id="KW-1185">Reference proteome</keyword>
<dbReference type="Proteomes" id="UP000294752">
    <property type="component" value="Unassembled WGS sequence"/>
</dbReference>
<accession>A0A4R7DA25</accession>
<dbReference type="InterPro" id="IPR025459">
    <property type="entry name" value="DUF4279"/>
</dbReference>
<reference evidence="1 2" key="1">
    <citation type="submission" date="2019-03" db="EMBL/GenBank/DDBJ databases">
        <title>Genomic Encyclopedia of Type Strains, Phase III (KMG-III): the genomes of soil and plant-associated and newly described type strains.</title>
        <authorList>
            <person name="Whitman W."/>
        </authorList>
    </citation>
    <scope>NUCLEOTIDE SEQUENCE [LARGE SCALE GENOMIC DNA]</scope>
    <source>
        <strain evidence="1 2">CGMCC 1.12801</strain>
    </source>
</reference>
<evidence type="ECO:0000313" key="1">
    <source>
        <dbReference type="EMBL" id="TDS17657.1"/>
    </source>
</evidence>
<evidence type="ECO:0000313" key="2">
    <source>
        <dbReference type="Proteomes" id="UP000294752"/>
    </source>
</evidence>
<dbReference type="OrthoDB" id="659320at2"/>
<dbReference type="Pfam" id="PF14106">
    <property type="entry name" value="DUF4279"/>
    <property type="match status" value="1"/>
</dbReference>
<dbReference type="EMBL" id="SNZV01000001">
    <property type="protein sequence ID" value="TDS17657.1"/>
    <property type="molecule type" value="Genomic_DNA"/>
</dbReference>
<name>A0A4R7DA25_9SPHI</name>
<dbReference type="AlphaFoldDB" id="A0A4R7DA25"/>
<comment type="caution">
    <text evidence="1">The sequence shown here is derived from an EMBL/GenBank/DDBJ whole genome shotgun (WGS) entry which is preliminary data.</text>
</comment>